<feature type="region of interest" description="Disordered" evidence="3">
    <location>
        <begin position="1"/>
        <end position="28"/>
    </location>
</feature>
<keyword evidence="1" id="KW-0479">Metal-binding</keyword>
<feature type="compositionally biased region" description="Polar residues" evidence="3">
    <location>
        <begin position="1"/>
        <end position="26"/>
    </location>
</feature>
<reference evidence="5 6" key="1">
    <citation type="submission" date="2018-10" db="EMBL/GenBank/DDBJ databases">
        <title>Sequencing the genomes of 1000 actinobacteria strains.</title>
        <authorList>
            <person name="Klenk H.-P."/>
        </authorList>
    </citation>
    <scope>NUCLEOTIDE SEQUENCE [LARGE SCALE GENOMIC DNA]</scope>
    <source>
        <strain evidence="5 6">DSM 17894</strain>
    </source>
</reference>
<dbReference type="CDD" id="cd01285">
    <property type="entry name" value="nucleoside_deaminase"/>
    <property type="match status" value="1"/>
</dbReference>
<dbReference type="PROSITE" id="PS00903">
    <property type="entry name" value="CYT_DCMP_DEAMINASES_1"/>
    <property type="match status" value="1"/>
</dbReference>
<comment type="caution">
    <text evidence="5">The sequence shown here is derived from an EMBL/GenBank/DDBJ whole genome shotgun (WGS) entry which is preliminary data.</text>
</comment>
<proteinExistence type="predicted"/>
<dbReference type="Gene3D" id="3.40.140.10">
    <property type="entry name" value="Cytidine Deaminase, domain 2"/>
    <property type="match status" value="1"/>
</dbReference>
<dbReference type="Proteomes" id="UP000280008">
    <property type="component" value="Unassembled WGS sequence"/>
</dbReference>
<evidence type="ECO:0000313" key="5">
    <source>
        <dbReference type="EMBL" id="RKR74684.1"/>
    </source>
</evidence>
<dbReference type="GO" id="GO:0002100">
    <property type="term" value="P:tRNA wobble adenosine to inosine editing"/>
    <property type="evidence" value="ECO:0007669"/>
    <property type="project" value="TreeGrafter"/>
</dbReference>
<dbReference type="RefSeq" id="WP_121369520.1">
    <property type="nucleotide sequence ID" value="NZ_RBKS01000001.1"/>
</dbReference>
<dbReference type="PROSITE" id="PS51747">
    <property type="entry name" value="CYT_DCMP_DEAMINASES_2"/>
    <property type="match status" value="1"/>
</dbReference>
<dbReference type="FunFam" id="3.40.140.10:FF:000051">
    <property type="entry name" value="Nucleoside deaminase"/>
    <property type="match status" value="1"/>
</dbReference>
<dbReference type="GO" id="GO:0052717">
    <property type="term" value="F:tRNA-specific adenosine-34 deaminase activity"/>
    <property type="evidence" value="ECO:0007669"/>
    <property type="project" value="TreeGrafter"/>
</dbReference>
<evidence type="ECO:0000256" key="3">
    <source>
        <dbReference type="SAM" id="MobiDB-lite"/>
    </source>
</evidence>
<keyword evidence="2" id="KW-0862">Zinc</keyword>
<evidence type="ECO:0000313" key="6">
    <source>
        <dbReference type="Proteomes" id="UP000280008"/>
    </source>
</evidence>
<dbReference type="InterPro" id="IPR016192">
    <property type="entry name" value="APOBEC/CMP_deaminase_Zn-bd"/>
</dbReference>
<evidence type="ECO:0000256" key="2">
    <source>
        <dbReference type="ARBA" id="ARBA00022833"/>
    </source>
</evidence>
<gene>
    <name evidence="5" type="ORF">C8E83_1811</name>
</gene>
<evidence type="ECO:0000256" key="1">
    <source>
        <dbReference type="ARBA" id="ARBA00022723"/>
    </source>
</evidence>
<sequence length="186" mass="19564">MTTGDASATDGTNSTSDEQPVASTAPTERDLEILRETIAVSTRSVEHGNHPFGAVLVDASGEIVLEAENTVVTGDDCTGHAETNVVRAAWQRFGGEALAAYSLYTTCEPCAMCSGAIYWSGIGRVVYAVAETELLAMTGDHDENPTMSLECRTVLNGGQRSIEVVGPVGGDVARDARAAHGDFWAR</sequence>
<dbReference type="Pfam" id="PF00383">
    <property type="entry name" value="dCMP_cyt_deam_1"/>
    <property type="match status" value="1"/>
</dbReference>
<protein>
    <submittedName>
        <fullName evidence="5">tRNA(Arg) A34 adenosine deaminase TadA</fullName>
    </submittedName>
</protein>
<name>A0A495IFH1_9MICO</name>
<evidence type="ECO:0000259" key="4">
    <source>
        <dbReference type="PROSITE" id="PS51747"/>
    </source>
</evidence>
<organism evidence="5 6">
    <name type="scientific">Frondihabitans australicus</name>
    <dbReference type="NCBI Taxonomy" id="386892"/>
    <lineage>
        <taxon>Bacteria</taxon>
        <taxon>Bacillati</taxon>
        <taxon>Actinomycetota</taxon>
        <taxon>Actinomycetes</taxon>
        <taxon>Micrococcales</taxon>
        <taxon>Microbacteriaceae</taxon>
        <taxon>Frondihabitans</taxon>
    </lineage>
</organism>
<dbReference type="AlphaFoldDB" id="A0A495IFH1"/>
<dbReference type="PANTHER" id="PTHR11079">
    <property type="entry name" value="CYTOSINE DEAMINASE FAMILY MEMBER"/>
    <property type="match status" value="1"/>
</dbReference>
<dbReference type="SUPFAM" id="SSF53927">
    <property type="entry name" value="Cytidine deaminase-like"/>
    <property type="match status" value="1"/>
</dbReference>
<dbReference type="InterPro" id="IPR002125">
    <property type="entry name" value="CMP_dCMP_dom"/>
</dbReference>
<accession>A0A495IFH1</accession>
<feature type="domain" description="CMP/dCMP-type deaminase" evidence="4">
    <location>
        <begin position="28"/>
        <end position="142"/>
    </location>
</feature>
<dbReference type="PANTHER" id="PTHR11079:SF202">
    <property type="entry name" value="TRNA-SPECIFIC ADENOSINE DEAMINASE"/>
    <property type="match status" value="1"/>
</dbReference>
<dbReference type="InterPro" id="IPR016193">
    <property type="entry name" value="Cytidine_deaminase-like"/>
</dbReference>
<dbReference type="GO" id="GO:0008270">
    <property type="term" value="F:zinc ion binding"/>
    <property type="evidence" value="ECO:0007669"/>
    <property type="project" value="InterPro"/>
</dbReference>
<keyword evidence="6" id="KW-1185">Reference proteome</keyword>
<dbReference type="OrthoDB" id="9802676at2"/>
<dbReference type="EMBL" id="RBKS01000001">
    <property type="protein sequence ID" value="RKR74684.1"/>
    <property type="molecule type" value="Genomic_DNA"/>
</dbReference>